<feature type="compositionally biased region" description="Low complexity" evidence="1">
    <location>
        <begin position="68"/>
        <end position="83"/>
    </location>
</feature>
<gene>
    <name evidence="2" type="ORF">NDU88_006291</name>
</gene>
<sequence>MRRQGQQRRGQEHEGRMGDLLVVKSRARPKGRPDAVRRWGGVDGPPPSRESAANPRERQNPARLPVERGATPGGAPRVGPVVRRGPRWTNGSQLKPERGRCPEMEDWRRKTWGRGVSDTIDARAADERR</sequence>
<evidence type="ECO:0000313" key="3">
    <source>
        <dbReference type="Proteomes" id="UP001066276"/>
    </source>
</evidence>
<dbReference type="AlphaFoldDB" id="A0AAV7LS40"/>
<evidence type="ECO:0000256" key="1">
    <source>
        <dbReference type="SAM" id="MobiDB-lite"/>
    </source>
</evidence>
<protein>
    <submittedName>
        <fullName evidence="2">Uncharacterized protein</fullName>
    </submittedName>
</protein>
<comment type="caution">
    <text evidence="2">The sequence shown here is derived from an EMBL/GenBank/DDBJ whole genome shotgun (WGS) entry which is preliminary data.</text>
</comment>
<accession>A0AAV7LS40</accession>
<dbReference type="Proteomes" id="UP001066276">
    <property type="component" value="Chromosome 11"/>
</dbReference>
<feature type="region of interest" description="Disordered" evidence="1">
    <location>
        <begin position="1"/>
        <end position="102"/>
    </location>
</feature>
<organism evidence="2 3">
    <name type="scientific">Pleurodeles waltl</name>
    <name type="common">Iberian ribbed newt</name>
    <dbReference type="NCBI Taxonomy" id="8319"/>
    <lineage>
        <taxon>Eukaryota</taxon>
        <taxon>Metazoa</taxon>
        <taxon>Chordata</taxon>
        <taxon>Craniata</taxon>
        <taxon>Vertebrata</taxon>
        <taxon>Euteleostomi</taxon>
        <taxon>Amphibia</taxon>
        <taxon>Batrachia</taxon>
        <taxon>Caudata</taxon>
        <taxon>Salamandroidea</taxon>
        <taxon>Salamandridae</taxon>
        <taxon>Pleurodelinae</taxon>
        <taxon>Pleurodeles</taxon>
    </lineage>
</organism>
<reference evidence="2" key="1">
    <citation type="journal article" date="2022" name="bioRxiv">
        <title>Sequencing and chromosome-scale assembly of the giantPleurodeles waltlgenome.</title>
        <authorList>
            <person name="Brown T."/>
            <person name="Elewa A."/>
            <person name="Iarovenko S."/>
            <person name="Subramanian E."/>
            <person name="Araus A.J."/>
            <person name="Petzold A."/>
            <person name="Susuki M."/>
            <person name="Suzuki K.-i.T."/>
            <person name="Hayashi T."/>
            <person name="Toyoda A."/>
            <person name="Oliveira C."/>
            <person name="Osipova E."/>
            <person name="Leigh N.D."/>
            <person name="Simon A."/>
            <person name="Yun M.H."/>
        </authorList>
    </citation>
    <scope>NUCLEOTIDE SEQUENCE</scope>
    <source>
        <strain evidence="2">20211129_DDA</strain>
        <tissue evidence="2">Liver</tissue>
    </source>
</reference>
<evidence type="ECO:0000313" key="2">
    <source>
        <dbReference type="EMBL" id="KAJ1093184.1"/>
    </source>
</evidence>
<name>A0AAV7LS40_PLEWA</name>
<proteinExistence type="predicted"/>
<dbReference type="EMBL" id="JANPWB010000015">
    <property type="protein sequence ID" value="KAJ1093184.1"/>
    <property type="molecule type" value="Genomic_DNA"/>
</dbReference>
<keyword evidence="3" id="KW-1185">Reference proteome</keyword>